<sequence>MTAQADPLLGIALFLRYDEYLIVKDVRGMLLPIGLVFDHLEADTDALCPGARVVGKIGAVPR</sequence>
<organism evidence="1 2">
    <name type="scientific">Dyella japonica</name>
    <dbReference type="NCBI Taxonomy" id="231455"/>
    <lineage>
        <taxon>Bacteria</taxon>
        <taxon>Pseudomonadati</taxon>
        <taxon>Pseudomonadota</taxon>
        <taxon>Gammaproteobacteria</taxon>
        <taxon>Lysobacterales</taxon>
        <taxon>Rhodanobacteraceae</taxon>
        <taxon>Dyella</taxon>
    </lineage>
</organism>
<proteinExistence type="predicted"/>
<comment type="caution">
    <text evidence="1">The sequence shown here is derived from an EMBL/GenBank/DDBJ whole genome shotgun (WGS) entry which is preliminary data.</text>
</comment>
<gene>
    <name evidence="1" type="ORF">ABIC75_001596</name>
</gene>
<evidence type="ECO:0000313" key="1">
    <source>
        <dbReference type="EMBL" id="MET3651874.1"/>
    </source>
</evidence>
<evidence type="ECO:0000313" key="2">
    <source>
        <dbReference type="Proteomes" id="UP001549184"/>
    </source>
</evidence>
<accession>A0ABV2JVK0</accession>
<dbReference type="EMBL" id="JBEPMU010000002">
    <property type="protein sequence ID" value="MET3651874.1"/>
    <property type="molecule type" value="Genomic_DNA"/>
</dbReference>
<protein>
    <recommendedName>
        <fullName evidence="3">CheW-like domain-containing protein</fullName>
    </recommendedName>
</protein>
<evidence type="ECO:0008006" key="3">
    <source>
        <dbReference type="Google" id="ProtNLM"/>
    </source>
</evidence>
<reference evidence="1 2" key="1">
    <citation type="submission" date="2024-06" db="EMBL/GenBank/DDBJ databases">
        <title>Sorghum-associated microbial communities from plants grown in Nebraska, USA.</title>
        <authorList>
            <person name="Schachtman D."/>
        </authorList>
    </citation>
    <scope>NUCLEOTIDE SEQUENCE [LARGE SCALE GENOMIC DNA]</scope>
    <source>
        <strain evidence="1 2">1073</strain>
    </source>
</reference>
<dbReference type="RefSeq" id="WP_354013302.1">
    <property type="nucleotide sequence ID" value="NZ_JBEPMU010000002.1"/>
</dbReference>
<keyword evidence="2" id="KW-1185">Reference proteome</keyword>
<dbReference type="Proteomes" id="UP001549184">
    <property type="component" value="Unassembled WGS sequence"/>
</dbReference>
<name>A0ABV2JVK0_9GAMM</name>